<dbReference type="InterPro" id="IPR018485">
    <property type="entry name" value="FGGY_C"/>
</dbReference>
<evidence type="ECO:0000313" key="6">
    <source>
        <dbReference type="EMBL" id="MCM1983348.1"/>
    </source>
</evidence>
<evidence type="ECO:0000256" key="1">
    <source>
        <dbReference type="ARBA" id="ARBA00009156"/>
    </source>
</evidence>
<feature type="domain" description="Carbohydrate kinase FGGY N-terminal" evidence="4">
    <location>
        <begin position="2"/>
        <end position="230"/>
    </location>
</feature>
<dbReference type="RefSeq" id="WP_166275040.1">
    <property type="nucleotide sequence ID" value="NZ_JTHE03000061.1"/>
</dbReference>
<dbReference type="Pfam" id="PF00370">
    <property type="entry name" value="FGGY_N"/>
    <property type="match status" value="1"/>
</dbReference>
<dbReference type="EMBL" id="JTHE03000061">
    <property type="protein sequence ID" value="MCM1983348.1"/>
    <property type="molecule type" value="Genomic_DNA"/>
</dbReference>
<feature type="domain" description="Carbohydrate kinase FGGY C-terminal" evidence="5">
    <location>
        <begin position="241"/>
        <end position="414"/>
    </location>
</feature>
<dbReference type="SUPFAM" id="SSF53067">
    <property type="entry name" value="Actin-like ATPase domain"/>
    <property type="match status" value="2"/>
</dbReference>
<dbReference type="Gene3D" id="3.30.420.40">
    <property type="match status" value="2"/>
</dbReference>
<reference evidence="6 7" key="1">
    <citation type="journal article" date="2015" name="Genome Announc.">
        <title>Draft Genome Sequence of Filamentous Marine Cyanobacterium Lyngbya confervoides Strain BDU141951.</title>
        <authorList>
            <person name="Chandrababunaidu M.M."/>
            <person name="Sen D."/>
            <person name="Tripathy S."/>
        </authorList>
    </citation>
    <scope>NUCLEOTIDE SEQUENCE [LARGE SCALE GENOMIC DNA]</scope>
    <source>
        <strain evidence="6 7">BDU141951</strain>
    </source>
</reference>
<dbReference type="CDD" id="cd07783">
    <property type="entry name" value="ASKHA_NBD_FGGY_SePSK_AtXK1-like"/>
    <property type="match status" value="1"/>
</dbReference>
<accession>A0ABD4T4F0</accession>
<keyword evidence="7" id="KW-1185">Reference proteome</keyword>
<comment type="caution">
    <text evidence="6">The sequence shown here is derived from an EMBL/GenBank/DDBJ whole genome shotgun (WGS) entry which is preliminary data.</text>
</comment>
<dbReference type="GO" id="GO:0016301">
    <property type="term" value="F:kinase activity"/>
    <property type="evidence" value="ECO:0007669"/>
    <property type="project" value="UniProtKB-KW"/>
</dbReference>
<organism evidence="6 7">
    <name type="scientific">Lyngbya confervoides BDU141951</name>
    <dbReference type="NCBI Taxonomy" id="1574623"/>
    <lineage>
        <taxon>Bacteria</taxon>
        <taxon>Bacillati</taxon>
        <taxon>Cyanobacteriota</taxon>
        <taxon>Cyanophyceae</taxon>
        <taxon>Oscillatoriophycideae</taxon>
        <taxon>Oscillatoriales</taxon>
        <taxon>Microcoleaceae</taxon>
        <taxon>Lyngbya</taxon>
    </lineage>
</organism>
<evidence type="ECO:0000256" key="3">
    <source>
        <dbReference type="ARBA" id="ARBA00022777"/>
    </source>
</evidence>
<evidence type="ECO:0000259" key="4">
    <source>
        <dbReference type="Pfam" id="PF00370"/>
    </source>
</evidence>
<protein>
    <submittedName>
        <fullName evidence="6">FGGY-family carbohydrate kinase</fullName>
    </submittedName>
</protein>
<dbReference type="PANTHER" id="PTHR10196:SF80">
    <property type="entry name" value="D-RIBULOSE KINASE"/>
    <property type="match status" value="1"/>
</dbReference>
<dbReference type="Proteomes" id="UP000031561">
    <property type="component" value="Unassembled WGS sequence"/>
</dbReference>
<keyword evidence="2" id="KW-0808">Transferase</keyword>
<keyword evidence="3 6" id="KW-0418">Kinase</keyword>
<evidence type="ECO:0000313" key="7">
    <source>
        <dbReference type="Proteomes" id="UP000031561"/>
    </source>
</evidence>
<dbReference type="Pfam" id="PF02782">
    <property type="entry name" value="FGGY_C"/>
    <property type="match status" value="1"/>
</dbReference>
<dbReference type="AlphaFoldDB" id="A0ABD4T4F0"/>
<dbReference type="InterPro" id="IPR018484">
    <property type="entry name" value="FGGY_N"/>
</dbReference>
<comment type="similarity">
    <text evidence="1">Belongs to the FGGY kinase family.</text>
</comment>
<gene>
    <name evidence="6" type="ORF">QQ91_0011025</name>
</gene>
<evidence type="ECO:0000259" key="5">
    <source>
        <dbReference type="Pfam" id="PF02782"/>
    </source>
</evidence>
<dbReference type="InterPro" id="IPR043129">
    <property type="entry name" value="ATPase_NBD"/>
</dbReference>
<dbReference type="PANTHER" id="PTHR10196">
    <property type="entry name" value="SUGAR KINASE"/>
    <property type="match status" value="1"/>
</dbReference>
<evidence type="ECO:0000256" key="2">
    <source>
        <dbReference type="ARBA" id="ARBA00022679"/>
    </source>
</evidence>
<name>A0ABD4T4F0_9CYAN</name>
<proteinExistence type="inferred from homology"/>
<sequence>MYYLGIDFGTSGARSAVIDETDQLCWQQSIPFPSPMASGPAQRWRTTLFQLIQAIPPRYKAAIARIAINGTSATVLLCDETGTPLTEPLMYSDRCPPDSLAPLANIAPAGHLVLSPSSSLAKLLSWRSHPLFPQARFLLHQADWIAAQLHGRWGISDYHNCLKLGYDPAQRAYPNWFDHDFIAPLRSLLPQALTPGTVVGPPQATLARHLGLPSQTEICAGTTDSIAAFLASPAQGPGEAVTSLGSTLVIKLLSQTRIDQFESGIYSHWFGSAWLVGGASNTGGAVLAHFFTPTELTTLSLQIDPQQNLDLNYYPLLKPGERFPIQDPDLEPRLPSPEADPVTVLQGLLQSMARIEAEGYGKLQALGANPLLRVYTAGGGAQNAAWTVLRQQALGVPVLAAPQTEAAYGTARLARGYFSQQASSFPESLSKMD</sequence>